<evidence type="ECO:0000313" key="2">
    <source>
        <dbReference type="Proteomes" id="UP000324974"/>
    </source>
</evidence>
<organism evidence="1 2">
    <name type="scientific">Limnoglobus roseus</name>
    <dbReference type="NCBI Taxonomy" id="2598579"/>
    <lineage>
        <taxon>Bacteria</taxon>
        <taxon>Pseudomonadati</taxon>
        <taxon>Planctomycetota</taxon>
        <taxon>Planctomycetia</taxon>
        <taxon>Gemmatales</taxon>
        <taxon>Gemmataceae</taxon>
        <taxon>Limnoglobus</taxon>
    </lineage>
</organism>
<gene>
    <name evidence="1" type="ORF">PX52LOC_06995</name>
</gene>
<dbReference type="KEGG" id="lrs:PX52LOC_06995"/>
<sequence>MSQNDGAIKTSIRSKLIPIVRSSRLFLTHRGHGDEARFVTIFRDTWRRIPLKSRRLMRKHWRTHDSWLRPILSECYQLEGYGIPWATSRIELIWGWREGSHPMDMICPPTVRPVGHSEAPEDHLRDGRSPVVAMASGHGFTLRFRAGAVDHMPENVVADLIAHELAHVEQSAIGIEDQLNDEWNRIRDEGESDNPFEIDADDRMENWGFDLNSVDLYAWEQIFPRRS</sequence>
<protein>
    <submittedName>
        <fullName evidence="1">Uncharacterized protein</fullName>
    </submittedName>
</protein>
<reference evidence="2" key="1">
    <citation type="submission" date="2019-08" db="EMBL/GenBank/DDBJ databases">
        <title>Limnoglobus roseus gen. nov., sp. nov., a novel freshwater planctomycete with a giant genome from the family Gemmataceae.</title>
        <authorList>
            <person name="Kulichevskaya I.S."/>
            <person name="Naumoff D.G."/>
            <person name="Miroshnikov K."/>
            <person name="Ivanova A."/>
            <person name="Philippov D.A."/>
            <person name="Hakobyan A."/>
            <person name="Rijpstra I.C."/>
            <person name="Sinninghe Damste J.S."/>
            <person name="Liesack W."/>
            <person name="Dedysh S.N."/>
        </authorList>
    </citation>
    <scope>NUCLEOTIDE SEQUENCE [LARGE SCALE GENOMIC DNA]</scope>
    <source>
        <strain evidence="2">PX52</strain>
    </source>
</reference>
<dbReference type="RefSeq" id="WP_149114254.1">
    <property type="nucleotide sequence ID" value="NZ_CP042425.1"/>
</dbReference>
<dbReference type="OrthoDB" id="298416at2"/>
<dbReference type="Proteomes" id="UP000324974">
    <property type="component" value="Chromosome"/>
</dbReference>
<accession>A0A5C1AP47</accession>
<evidence type="ECO:0000313" key="1">
    <source>
        <dbReference type="EMBL" id="QEL19913.1"/>
    </source>
</evidence>
<dbReference type="EMBL" id="CP042425">
    <property type="protein sequence ID" value="QEL19913.1"/>
    <property type="molecule type" value="Genomic_DNA"/>
</dbReference>
<name>A0A5C1AP47_9BACT</name>
<proteinExistence type="predicted"/>
<dbReference type="AlphaFoldDB" id="A0A5C1AP47"/>
<keyword evidence="2" id="KW-1185">Reference proteome</keyword>